<reference evidence="1" key="1">
    <citation type="submission" date="2021-01" db="EMBL/GenBank/DDBJ databases">
        <title>Marivirga aurantiaca sp. nov., isolated from intertidal surface sediments.</title>
        <authorList>
            <person name="Zhang M."/>
        </authorList>
    </citation>
    <scope>NUCLEOTIDE SEQUENCE</scope>
    <source>
        <strain evidence="1">S37H4</strain>
    </source>
</reference>
<proteinExistence type="predicted"/>
<organism evidence="1 2">
    <name type="scientific">Marivirga aurantiaca</name>
    <dbReference type="NCBI Taxonomy" id="2802615"/>
    <lineage>
        <taxon>Bacteria</taxon>
        <taxon>Pseudomonadati</taxon>
        <taxon>Bacteroidota</taxon>
        <taxon>Cytophagia</taxon>
        <taxon>Cytophagales</taxon>
        <taxon>Marivirgaceae</taxon>
        <taxon>Marivirga</taxon>
    </lineage>
</organism>
<dbReference type="RefSeq" id="WP_201433028.1">
    <property type="nucleotide sequence ID" value="NZ_JAEQBW010000016.1"/>
</dbReference>
<accession>A0A935CC94</accession>
<evidence type="ECO:0000313" key="1">
    <source>
        <dbReference type="EMBL" id="MBK6267342.1"/>
    </source>
</evidence>
<dbReference type="EMBL" id="JAEQBW010000016">
    <property type="protein sequence ID" value="MBK6267342.1"/>
    <property type="molecule type" value="Genomic_DNA"/>
</dbReference>
<evidence type="ECO:0000313" key="2">
    <source>
        <dbReference type="Proteomes" id="UP000611723"/>
    </source>
</evidence>
<dbReference type="AlphaFoldDB" id="A0A935CC94"/>
<comment type="caution">
    <text evidence="1">The sequence shown here is derived from an EMBL/GenBank/DDBJ whole genome shotgun (WGS) entry which is preliminary data.</text>
</comment>
<keyword evidence="2" id="KW-1185">Reference proteome</keyword>
<protein>
    <submittedName>
        <fullName evidence="1">Uncharacterized protein</fullName>
    </submittedName>
</protein>
<dbReference type="Proteomes" id="UP000611723">
    <property type="component" value="Unassembled WGS sequence"/>
</dbReference>
<sequence length="330" mass="38741">MMSYQIKKRGLFRASSPFGGTKGGSDPYNISTPTITSLVFIWNILDIYLSTNTNLPMHSDNDPLKKKNEKIRQENEIKKLKLSAEFGANFYNSENTNLPADVESQFLNYIQQFEEAAARKESKKIKEVLGNPVFKPRESLTDEELKDELSKVLEFMDLYHINLDVIYEVNEREIYRFVTEELMEEQLSIFGVPGMTSCFIYEEFYPNHEEDIKRYSVEFLDSLFNKNFEFMHYNIAQKMQINGENTCAELFVEKAKDLMEKAGEIILPSSEIKSIHFNNDKAEVQCEIEFEKLNQYTVNKKQKVTAHLFYYNDYNYWYINRIVLPELGFS</sequence>
<gene>
    <name evidence="1" type="ORF">JKA74_20030</name>
</gene>
<name>A0A935CC94_9BACT</name>